<dbReference type="PROSITE" id="PS00650">
    <property type="entry name" value="G_PROTEIN_RECEP_F2_2"/>
    <property type="match status" value="1"/>
</dbReference>
<feature type="transmembrane region" description="Helical" evidence="10">
    <location>
        <begin position="76"/>
        <end position="98"/>
    </location>
</feature>
<comment type="caution">
    <text evidence="13">The sequence shown here is derived from an EMBL/GenBank/DDBJ whole genome shotgun (WGS) entry which is preliminary data.</text>
</comment>
<dbReference type="Gene3D" id="1.20.1070.10">
    <property type="entry name" value="Rhodopsin 7-helix transmembrane proteins"/>
    <property type="match status" value="1"/>
</dbReference>
<dbReference type="InterPro" id="IPR000832">
    <property type="entry name" value="GPCR_2_secretin-like"/>
</dbReference>
<feature type="compositionally biased region" description="Polar residues" evidence="9">
    <location>
        <begin position="429"/>
        <end position="438"/>
    </location>
</feature>
<proteinExistence type="inferred from homology"/>
<dbReference type="InterPro" id="IPR057244">
    <property type="entry name" value="GAIN_B"/>
</dbReference>
<feature type="transmembrane region" description="Helical" evidence="10">
    <location>
        <begin position="110"/>
        <end position="130"/>
    </location>
</feature>
<dbReference type="FunFam" id="1.20.1070.10:FF:000058">
    <property type="entry name" value="Adhesion G protein-coupled receptor F5"/>
    <property type="match status" value="1"/>
</dbReference>
<dbReference type="PANTHER" id="PTHR12011:SF347">
    <property type="entry name" value="FI21270P1-RELATED"/>
    <property type="match status" value="1"/>
</dbReference>
<comment type="subcellular location">
    <subcellularLocation>
        <location evidence="1">Membrane</location>
        <topology evidence="1">Multi-pass membrane protein</topology>
    </subcellularLocation>
</comment>
<evidence type="ECO:0000256" key="10">
    <source>
        <dbReference type="SAM" id="Phobius"/>
    </source>
</evidence>
<dbReference type="EMBL" id="CACRXK020011295">
    <property type="protein sequence ID" value="CAB4021159.1"/>
    <property type="molecule type" value="Genomic_DNA"/>
</dbReference>
<dbReference type="OrthoDB" id="5968745at2759"/>
<comment type="similarity">
    <text evidence="2">Belongs to the G-protein coupled receptor 2 family. Adhesion G-protein coupled receptor (ADGR) subfamily.</text>
</comment>
<dbReference type="Pfam" id="PF01825">
    <property type="entry name" value="GPS"/>
    <property type="match status" value="1"/>
</dbReference>
<dbReference type="PROSITE" id="PS50221">
    <property type="entry name" value="GAIN_B"/>
    <property type="match status" value="1"/>
</dbReference>
<evidence type="ECO:0000256" key="4">
    <source>
        <dbReference type="ARBA" id="ARBA00022729"/>
    </source>
</evidence>
<evidence type="ECO:0000256" key="9">
    <source>
        <dbReference type="SAM" id="MobiDB-lite"/>
    </source>
</evidence>
<feature type="transmembrane region" description="Helical" evidence="10">
    <location>
        <begin position="142"/>
        <end position="166"/>
    </location>
</feature>
<evidence type="ECO:0000256" key="6">
    <source>
        <dbReference type="ARBA" id="ARBA00023136"/>
    </source>
</evidence>
<feature type="domain" description="G-protein coupled receptors family 2 profile 2" evidence="12">
    <location>
        <begin position="73"/>
        <end position="315"/>
    </location>
</feature>
<evidence type="ECO:0000256" key="1">
    <source>
        <dbReference type="ARBA" id="ARBA00004141"/>
    </source>
</evidence>
<reference evidence="13" key="1">
    <citation type="submission" date="2020-04" db="EMBL/GenBank/DDBJ databases">
        <authorList>
            <person name="Alioto T."/>
            <person name="Alioto T."/>
            <person name="Gomez Garrido J."/>
        </authorList>
    </citation>
    <scope>NUCLEOTIDE SEQUENCE</scope>
    <source>
        <strain evidence="13">A484AB</strain>
    </source>
</reference>
<dbReference type="AlphaFoldDB" id="A0A7D9J3K9"/>
<dbReference type="PROSITE" id="PS50261">
    <property type="entry name" value="G_PROTEIN_RECEP_F2_4"/>
    <property type="match status" value="1"/>
</dbReference>
<evidence type="ECO:0000256" key="8">
    <source>
        <dbReference type="ARBA" id="ARBA00023180"/>
    </source>
</evidence>
<evidence type="ECO:0000259" key="12">
    <source>
        <dbReference type="PROSITE" id="PS50261"/>
    </source>
</evidence>
<protein>
    <submittedName>
        <fullName evidence="13">Adhesion G- coupled receptor D1-like</fullName>
    </submittedName>
</protein>
<evidence type="ECO:0000256" key="7">
    <source>
        <dbReference type="ARBA" id="ARBA00023157"/>
    </source>
</evidence>
<evidence type="ECO:0000259" key="11">
    <source>
        <dbReference type="PROSITE" id="PS50221"/>
    </source>
</evidence>
<evidence type="ECO:0000313" key="14">
    <source>
        <dbReference type="Proteomes" id="UP001152795"/>
    </source>
</evidence>
<name>A0A7D9J3K9_PARCT</name>
<keyword evidence="13" id="KW-0675">Receptor</keyword>
<evidence type="ECO:0000256" key="5">
    <source>
        <dbReference type="ARBA" id="ARBA00022989"/>
    </source>
</evidence>
<feature type="transmembrane region" description="Helical" evidence="10">
    <location>
        <begin position="219"/>
        <end position="242"/>
    </location>
</feature>
<evidence type="ECO:0000256" key="3">
    <source>
        <dbReference type="ARBA" id="ARBA00022692"/>
    </source>
</evidence>
<feature type="transmembrane region" description="Helical" evidence="10">
    <location>
        <begin position="262"/>
        <end position="285"/>
    </location>
</feature>
<evidence type="ECO:0000313" key="13">
    <source>
        <dbReference type="EMBL" id="CAB4021159.1"/>
    </source>
</evidence>
<dbReference type="CDD" id="cd15040">
    <property type="entry name" value="7tmB2_Adhesion"/>
    <property type="match status" value="1"/>
</dbReference>
<dbReference type="GO" id="GO:0004930">
    <property type="term" value="F:G protein-coupled receptor activity"/>
    <property type="evidence" value="ECO:0007669"/>
    <property type="project" value="InterPro"/>
</dbReference>
<dbReference type="Gene3D" id="2.60.220.50">
    <property type="match status" value="1"/>
</dbReference>
<dbReference type="GO" id="GO:0007166">
    <property type="term" value="P:cell surface receptor signaling pathway"/>
    <property type="evidence" value="ECO:0007669"/>
    <property type="project" value="InterPro"/>
</dbReference>
<sequence length="438" mass="48563">MYISQTGFEDPRRTCAFIEPDLNGSKWSSEGCTLNKSESSEKDVTCDCDHNTAFAILMDVSGVQLTESQRKILETISTIGCSISLVGITLTVLLHICFWKQLKSPRAKVLVSLCVAIGFTDIFAILEGVARDNPNFCKAVAALLHFFVLSAFGWMLCEGILLYILLVKVFQGVRGKHWKIFNFIGWGIPLLIVVVSLGATQGEGYGTDSSCWLSVKNNVIWAFVGPALLIILANTFVFVMMLRTMMNSHNIKQRDNIGKVRVGVKAAVVIFPILGLTWVFGLMTFNKETLFFRYLFAVFNSAQGMLIFLFHCAFNKQIRDVVSSSSSSTFSTVLGKSSTPHSKNSTSSPNKRLGSDINQKMVEKNTRLQAERSKSESAGHGGYNNLNVSVDEEAKEDDVHVMSTVQGNKERNNHSSSNRFVRREISFGRDNNNVESLA</sequence>
<feature type="compositionally biased region" description="Low complexity" evidence="9">
    <location>
        <begin position="331"/>
        <end position="350"/>
    </location>
</feature>
<dbReference type="InterPro" id="IPR000203">
    <property type="entry name" value="GPS"/>
</dbReference>
<dbReference type="InterPro" id="IPR017981">
    <property type="entry name" value="GPCR_2-like_7TM"/>
</dbReference>
<dbReference type="GO" id="GO:0005886">
    <property type="term" value="C:plasma membrane"/>
    <property type="evidence" value="ECO:0007669"/>
    <property type="project" value="TreeGrafter"/>
</dbReference>
<feature type="compositionally biased region" description="Basic and acidic residues" evidence="9">
    <location>
        <begin position="361"/>
        <end position="377"/>
    </location>
</feature>
<keyword evidence="6 10" id="KW-0472">Membrane</keyword>
<feature type="region of interest" description="Disordered" evidence="9">
    <location>
        <begin position="331"/>
        <end position="438"/>
    </location>
</feature>
<gene>
    <name evidence="13" type="ORF">PACLA_8A021914</name>
</gene>
<dbReference type="InterPro" id="IPR017983">
    <property type="entry name" value="GPCR_2_secretin-like_CS"/>
</dbReference>
<dbReference type="PANTHER" id="PTHR12011">
    <property type="entry name" value="ADHESION G-PROTEIN COUPLED RECEPTOR"/>
    <property type="match status" value="1"/>
</dbReference>
<keyword evidence="4" id="KW-0732">Signal</keyword>
<dbReference type="Proteomes" id="UP001152795">
    <property type="component" value="Unassembled WGS sequence"/>
</dbReference>
<keyword evidence="5 10" id="KW-1133">Transmembrane helix</keyword>
<feature type="transmembrane region" description="Helical" evidence="10">
    <location>
        <begin position="291"/>
        <end position="314"/>
    </location>
</feature>
<organism evidence="13 14">
    <name type="scientific">Paramuricea clavata</name>
    <name type="common">Red gorgonian</name>
    <name type="synonym">Violescent sea-whip</name>
    <dbReference type="NCBI Taxonomy" id="317549"/>
    <lineage>
        <taxon>Eukaryota</taxon>
        <taxon>Metazoa</taxon>
        <taxon>Cnidaria</taxon>
        <taxon>Anthozoa</taxon>
        <taxon>Octocorallia</taxon>
        <taxon>Malacalcyonacea</taxon>
        <taxon>Plexauridae</taxon>
        <taxon>Paramuricea</taxon>
    </lineage>
</organism>
<feature type="transmembrane region" description="Helical" evidence="10">
    <location>
        <begin position="178"/>
        <end position="199"/>
    </location>
</feature>
<keyword evidence="7" id="KW-1015">Disulfide bond</keyword>
<evidence type="ECO:0000256" key="2">
    <source>
        <dbReference type="ARBA" id="ARBA00007343"/>
    </source>
</evidence>
<keyword evidence="8" id="KW-0325">Glycoprotein</keyword>
<feature type="domain" description="GAIN-B" evidence="11">
    <location>
        <begin position="1"/>
        <end position="64"/>
    </location>
</feature>
<keyword evidence="14" id="KW-1185">Reference proteome</keyword>
<dbReference type="SMART" id="SM00303">
    <property type="entry name" value="GPS"/>
    <property type="match status" value="1"/>
</dbReference>
<dbReference type="Pfam" id="PF00002">
    <property type="entry name" value="7tm_2"/>
    <property type="match status" value="1"/>
</dbReference>
<keyword evidence="3 10" id="KW-0812">Transmembrane</keyword>
<dbReference type="SUPFAM" id="SSF81321">
    <property type="entry name" value="Family A G protein-coupled receptor-like"/>
    <property type="match status" value="1"/>
</dbReference>
<dbReference type="InterPro" id="IPR046338">
    <property type="entry name" value="GAIN_dom_sf"/>
</dbReference>
<dbReference type="PRINTS" id="PR00249">
    <property type="entry name" value="GPCRSECRETIN"/>
</dbReference>
<accession>A0A7D9J3K9</accession>